<dbReference type="Proteomes" id="UP000523007">
    <property type="component" value="Unassembled WGS sequence"/>
</dbReference>
<organism evidence="5 6">
    <name type="scientific">Lipingzhangella halophila</name>
    <dbReference type="NCBI Taxonomy" id="1783352"/>
    <lineage>
        <taxon>Bacteria</taxon>
        <taxon>Bacillati</taxon>
        <taxon>Actinomycetota</taxon>
        <taxon>Actinomycetes</taxon>
        <taxon>Streptosporangiales</taxon>
        <taxon>Nocardiopsidaceae</taxon>
        <taxon>Lipingzhangella</taxon>
    </lineage>
</organism>
<dbReference type="Pfam" id="PF12833">
    <property type="entry name" value="HTH_18"/>
    <property type="match status" value="1"/>
</dbReference>
<gene>
    <name evidence="5" type="ORF">F4561_003587</name>
</gene>
<protein>
    <submittedName>
        <fullName evidence="5">AraC-like DNA-binding protein</fullName>
    </submittedName>
</protein>
<sequence>MQAAGTTPRELIREERLVLARDRLTIQAYRGTPIFELAHRTGFGSASAFSTAFRQRFGVTPRELRRAHCAETDAGDLTRCLGARPPPRR</sequence>
<dbReference type="PROSITE" id="PS00041">
    <property type="entry name" value="HTH_ARAC_FAMILY_1"/>
    <property type="match status" value="1"/>
</dbReference>
<evidence type="ECO:0000313" key="6">
    <source>
        <dbReference type="Proteomes" id="UP000523007"/>
    </source>
</evidence>
<reference evidence="5 6" key="1">
    <citation type="submission" date="2020-08" db="EMBL/GenBank/DDBJ databases">
        <title>Sequencing the genomes of 1000 actinobacteria strains.</title>
        <authorList>
            <person name="Klenk H.-P."/>
        </authorList>
    </citation>
    <scope>NUCLEOTIDE SEQUENCE [LARGE SCALE GENOMIC DNA]</scope>
    <source>
        <strain evidence="5 6">DSM 102030</strain>
    </source>
</reference>
<dbReference type="PROSITE" id="PS01124">
    <property type="entry name" value="HTH_ARAC_FAMILY_2"/>
    <property type="match status" value="1"/>
</dbReference>
<dbReference type="EMBL" id="JACHJT010000001">
    <property type="protein sequence ID" value="MBB4932767.1"/>
    <property type="molecule type" value="Genomic_DNA"/>
</dbReference>
<accession>A0A7W7RJ13</accession>
<dbReference type="InterPro" id="IPR018060">
    <property type="entry name" value="HTH_AraC"/>
</dbReference>
<evidence type="ECO:0000313" key="5">
    <source>
        <dbReference type="EMBL" id="MBB4932767.1"/>
    </source>
</evidence>
<feature type="domain" description="HTH araC/xylS-type" evidence="4">
    <location>
        <begin position="1"/>
        <end position="67"/>
    </location>
</feature>
<dbReference type="InterPro" id="IPR009057">
    <property type="entry name" value="Homeodomain-like_sf"/>
</dbReference>
<keyword evidence="3" id="KW-0804">Transcription</keyword>
<dbReference type="SUPFAM" id="SSF46689">
    <property type="entry name" value="Homeodomain-like"/>
    <property type="match status" value="1"/>
</dbReference>
<evidence type="ECO:0000256" key="3">
    <source>
        <dbReference type="ARBA" id="ARBA00023163"/>
    </source>
</evidence>
<dbReference type="SMART" id="SM00342">
    <property type="entry name" value="HTH_ARAC"/>
    <property type="match status" value="1"/>
</dbReference>
<evidence type="ECO:0000256" key="1">
    <source>
        <dbReference type="ARBA" id="ARBA00023015"/>
    </source>
</evidence>
<name>A0A7W7RJ13_9ACTN</name>
<dbReference type="GO" id="GO:0043565">
    <property type="term" value="F:sequence-specific DNA binding"/>
    <property type="evidence" value="ECO:0007669"/>
    <property type="project" value="InterPro"/>
</dbReference>
<evidence type="ECO:0000259" key="4">
    <source>
        <dbReference type="PROSITE" id="PS01124"/>
    </source>
</evidence>
<dbReference type="Gene3D" id="1.10.10.60">
    <property type="entry name" value="Homeodomain-like"/>
    <property type="match status" value="1"/>
</dbReference>
<proteinExistence type="predicted"/>
<keyword evidence="2 5" id="KW-0238">DNA-binding</keyword>
<dbReference type="InterPro" id="IPR018062">
    <property type="entry name" value="HTH_AraC-typ_CS"/>
</dbReference>
<dbReference type="InterPro" id="IPR050204">
    <property type="entry name" value="AraC_XylS_family_regulators"/>
</dbReference>
<dbReference type="PANTHER" id="PTHR46796">
    <property type="entry name" value="HTH-TYPE TRANSCRIPTIONAL ACTIVATOR RHAS-RELATED"/>
    <property type="match status" value="1"/>
</dbReference>
<dbReference type="GO" id="GO:0003700">
    <property type="term" value="F:DNA-binding transcription factor activity"/>
    <property type="evidence" value="ECO:0007669"/>
    <property type="project" value="InterPro"/>
</dbReference>
<evidence type="ECO:0000256" key="2">
    <source>
        <dbReference type="ARBA" id="ARBA00023125"/>
    </source>
</evidence>
<dbReference type="InterPro" id="IPR020449">
    <property type="entry name" value="Tscrpt_reg_AraC-type_HTH"/>
</dbReference>
<comment type="caution">
    <text evidence="5">The sequence shown here is derived from an EMBL/GenBank/DDBJ whole genome shotgun (WGS) entry which is preliminary data.</text>
</comment>
<dbReference type="PRINTS" id="PR00032">
    <property type="entry name" value="HTHARAC"/>
</dbReference>
<keyword evidence="1" id="KW-0805">Transcription regulation</keyword>
<keyword evidence="6" id="KW-1185">Reference proteome</keyword>
<dbReference type="PANTHER" id="PTHR46796:SF6">
    <property type="entry name" value="ARAC SUBFAMILY"/>
    <property type="match status" value="1"/>
</dbReference>
<dbReference type="AlphaFoldDB" id="A0A7W7RJ13"/>